<dbReference type="UniPathway" id="UPA00135">
    <property type="reaction ID" value="UER00198"/>
</dbReference>
<sequence>MNRSLLSLVAVAAVDSGACGARAASGTTVIVTPDTSMTNQDKNKRVAQAAEILNNSDIVCFDVDSTVIREEGIDELARYCGKGTEVARLTKEAMKGSVTFQDALKLRLDIIRPTQRQIREFIKSHPSTLSPGIKDLVNYVRNNGSSVYLISGGFDCLIEPVAIELGIPLTNVFANKLLFYFNGEYAGFDTNQPTSRSGGKGDAILQIRQIHPESNITMVGDGATDLEASPPANNFIGYGGNVVRNEVQTRAQYYVTDFRQLMQPDNCTFKNLNQNNS</sequence>
<dbReference type="InterPro" id="IPR036412">
    <property type="entry name" value="HAD-like_sf"/>
</dbReference>
<gene>
    <name evidence="14" type="ORF">HERILL_LOCUS11912</name>
</gene>
<dbReference type="OrthoDB" id="27226at2759"/>
<keyword evidence="8" id="KW-0378">Hydrolase</keyword>
<keyword evidence="15" id="KW-1185">Reference proteome</keyword>
<evidence type="ECO:0000256" key="2">
    <source>
        <dbReference type="ARBA" id="ARBA00005135"/>
    </source>
</evidence>
<evidence type="ECO:0000256" key="9">
    <source>
        <dbReference type="ARBA" id="ARBA00022842"/>
    </source>
</evidence>
<dbReference type="SUPFAM" id="SSF56784">
    <property type="entry name" value="HAD-like"/>
    <property type="match status" value="1"/>
</dbReference>
<feature type="signal peptide" evidence="13">
    <location>
        <begin position="1"/>
        <end position="20"/>
    </location>
</feature>
<dbReference type="EC" id="3.1.3.3" evidence="4"/>
<dbReference type="GO" id="GO:0036424">
    <property type="term" value="F:L-phosphoserine phosphatase activity"/>
    <property type="evidence" value="ECO:0007669"/>
    <property type="project" value="InterPro"/>
</dbReference>
<keyword evidence="10" id="KW-0718">Serine biosynthesis</keyword>
<dbReference type="AlphaFoldDB" id="A0A7R8YYV2"/>
<evidence type="ECO:0000256" key="1">
    <source>
        <dbReference type="ARBA" id="ARBA00001946"/>
    </source>
</evidence>
<dbReference type="PANTHER" id="PTHR43344">
    <property type="entry name" value="PHOSPHOSERINE PHOSPHATASE"/>
    <property type="match status" value="1"/>
</dbReference>
<keyword evidence="9" id="KW-0460">Magnesium</keyword>
<organism evidence="14 15">
    <name type="scientific">Hermetia illucens</name>
    <name type="common">Black soldier fly</name>
    <dbReference type="NCBI Taxonomy" id="343691"/>
    <lineage>
        <taxon>Eukaryota</taxon>
        <taxon>Metazoa</taxon>
        <taxon>Ecdysozoa</taxon>
        <taxon>Arthropoda</taxon>
        <taxon>Hexapoda</taxon>
        <taxon>Insecta</taxon>
        <taxon>Pterygota</taxon>
        <taxon>Neoptera</taxon>
        <taxon>Endopterygota</taxon>
        <taxon>Diptera</taxon>
        <taxon>Brachycera</taxon>
        <taxon>Stratiomyomorpha</taxon>
        <taxon>Stratiomyidae</taxon>
        <taxon>Hermetiinae</taxon>
        <taxon>Hermetia</taxon>
    </lineage>
</organism>
<name>A0A7R8YYV2_HERIL</name>
<evidence type="ECO:0000256" key="6">
    <source>
        <dbReference type="ARBA" id="ARBA00022605"/>
    </source>
</evidence>
<keyword evidence="7" id="KW-0479">Metal-binding</keyword>
<dbReference type="InterPro" id="IPR004469">
    <property type="entry name" value="PSP"/>
</dbReference>
<dbReference type="Gene3D" id="3.40.50.1000">
    <property type="entry name" value="HAD superfamily/HAD-like"/>
    <property type="match status" value="1"/>
</dbReference>
<evidence type="ECO:0000313" key="15">
    <source>
        <dbReference type="Proteomes" id="UP000594454"/>
    </source>
</evidence>
<comment type="cofactor">
    <cofactor evidence="1">
        <name>Mg(2+)</name>
        <dbReference type="ChEBI" id="CHEBI:18420"/>
    </cofactor>
</comment>
<keyword evidence="6" id="KW-0028">Amino-acid biosynthesis</keyword>
<dbReference type="GO" id="GO:0000287">
    <property type="term" value="F:magnesium ion binding"/>
    <property type="evidence" value="ECO:0007669"/>
    <property type="project" value="TreeGrafter"/>
</dbReference>
<dbReference type="FunFam" id="1.10.150.210:FF:000002">
    <property type="entry name" value="Phosphoserine phosphatase"/>
    <property type="match status" value="1"/>
</dbReference>
<accession>A0A7R8YYV2</accession>
<dbReference type="CDD" id="cd04309">
    <property type="entry name" value="HAD_PSP_eu"/>
    <property type="match status" value="1"/>
</dbReference>
<feature type="active site" description="Proton donor" evidence="12">
    <location>
        <position position="64"/>
    </location>
</feature>
<dbReference type="InterPro" id="IPR050582">
    <property type="entry name" value="HAD-like_SerB"/>
</dbReference>
<evidence type="ECO:0000256" key="5">
    <source>
        <dbReference type="ARBA" id="ARBA00015196"/>
    </source>
</evidence>
<dbReference type="EMBL" id="LR899012">
    <property type="protein sequence ID" value="CAD7089357.1"/>
    <property type="molecule type" value="Genomic_DNA"/>
</dbReference>
<keyword evidence="13" id="KW-0732">Signal</keyword>
<feature type="chain" id="PRO_5031444307" description="Phosphoserine phosphatase" evidence="13">
    <location>
        <begin position="21"/>
        <end position="277"/>
    </location>
</feature>
<dbReference type="Gene3D" id="1.10.150.210">
    <property type="entry name" value="Phosphoserine phosphatase, domain 2"/>
    <property type="match status" value="1"/>
</dbReference>
<proteinExistence type="inferred from homology"/>
<dbReference type="Proteomes" id="UP000594454">
    <property type="component" value="Chromosome 4"/>
</dbReference>
<evidence type="ECO:0000256" key="10">
    <source>
        <dbReference type="ARBA" id="ARBA00023299"/>
    </source>
</evidence>
<dbReference type="Pfam" id="PF00702">
    <property type="entry name" value="Hydrolase"/>
    <property type="match status" value="1"/>
</dbReference>
<evidence type="ECO:0000256" key="3">
    <source>
        <dbReference type="ARBA" id="ARBA00009184"/>
    </source>
</evidence>
<evidence type="ECO:0000256" key="8">
    <source>
        <dbReference type="ARBA" id="ARBA00022801"/>
    </source>
</evidence>
<dbReference type="PANTHER" id="PTHR43344:SF2">
    <property type="entry name" value="PHOSPHOSERINE PHOSPHATASE"/>
    <property type="match status" value="1"/>
</dbReference>
<dbReference type="GO" id="GO:0005737">
    <property type="term" value="C:cytoplasm"/>
    <property type="evidence" value="ECO:0007669"/>
    <property type="project" value="TreeGrafter"/>
</dbReference>
<dbReference type="GO" id="GO:0006564">
    <property type="term" value="P:L-serine biosynthetic process"/>
    <property type="evidence" value="ECO:0007669"/>
    <property type="project" value="UniProtKB-KW"/>
</dbReference>
<feature type="active site" description="Nucleophile" evidence="12">
    <location>
        <position position="62"/>
    </location>
</feature>
<reference evidence="14 15" key="1">
    <citation type="submission" date="2020-11" db="EMBL/GenBank/DDBJ databases">
        <authorList>
            <person name="Wallbank WR R."/>
            <person name="Pardo Diaz C."/>
            <person name="Kozak K."/>
            <person name="Martin S."/>
            <person name="Jiggins C."/>
            <person name="Moest M."/>
            <person name="Warren A I."/>
            <person name="Generalovic N T."/>
            <person name="Byers J.R.P. K."/>
            <person name="Montejo-Kovacevich G."/>
            <person name="Yen C E."/>
        </authorList>
    </citation>
    <scope>NUCLEOTIDE SEQUENCE [LARGE SCALE GENOMIC DNA]</scope>
</reference>
<evidence type="ECO:0000256" key="4">
    <source>
        <dbReference type="ARBA" id="ARBA00012640"/>
    </source>
</evidence>
<evidence type="ECO:0000256" key="12">
    <source>
        <dbReference type="PIRSR" id="PIRSR604469-1"/>
    </source>
</evidence>
<dbReference type="NCBIfam" id="TIGR01488">
    <property type="entry name" value="HAD-SF-IB"/>
    <property type="match status" value="1"/>
</dbReference>
<evidence type="ECO:0000256" key="11">
    <source>
        <dbReference type="ARBA" id="ARBA00031693"/>
    </source>
</evidence>
<comment type="pathway">
    <text evidence="2">Amino-acid biosynthesis; L-serine biosynthesis; L-serine from 3-phospho-D-glycerate: step 3/3.</text>
</comment>
<dbReference type="NCBIfam" id="TIGR00338">
    <property type="entry name" value="serB"/>
    <property type="match status" value="1"/>
</dbReference>
<dbReference type="InParanoid" id="A0A7R8YYV2"/>
<dbReference type="InterPro" id="IPR023214">
    <property type="entry name" value="HAD_sf"/>
</dbReference>
<protein>
    <recommendedName>
        <fullName evidence="5">Phosphoserine phosphatase</fullName>
        <ecNumber evidence="4">3.1.3.3</ecNumber>
    </recommendedName>
    <alternativeName>
        <fullName evidence="11">O-phosphoserine phosphohydrolase</fullName>
    </alternativeName>
</protein>
<evidence type="ECO:0000256" key="13">
    <source>
        <dbReference type="SAM" id="SignalP"/>
    </source>
</evidence>
<evidence type="ECO:0000313" key="14">
    <source>
        <dbReference type="EMBL" id="CAD7089357.1"/>
    </source>
</evidence>
<evidence type="ECO:0000256" key="7">
    <source>
        <dbReference type="ARBA" id="ARBA00022723"/>
    </source>
</evidence>
<comment type="similarity">
    <text evidence="3">Belongs to the HAD-like hydrolase superfamily. SerB family.</text>
</comment>
<dbReference type="FunCoup" id="A0A7R8YYV2">
    <property type="interactions" value="495"/>
</dbReference>